<dbReference type="OrthoDB" id="423707at2759"/>
<feature type="transmembrane region" description="Helical" evidence="1">
    <location>
        <begin position="355"/>
        <end position="374"/>
    </location>
</feature>
<evidence type="ECO:0000256" key="1">
    <source>
        <dbReference type="SAM" id="Phobius"/>
    </source>
</evidence>
<feature type="transmembrane region" description="Helical" evidence="1">
    <location>
        <begin position="427"/>
        <end position="449"/>
    </location>
</feature>
<feature type="transmembrane region" description="Helical" evidence="1">
    <location>
        <begin position="111"/>
        <end position="129"/>
    </location>
</feature>
<organism evidence="2 3">
    <name type="scientific">Symbiodinium natans</name>
    <dbReference type="NCBI Taxonomy" id="878477"/>
    <lineage>
        <taxon>Eukaryota</taxon>
        <taxon>Sar</taxon>
        <taxon>Alveolata</taxon>
        <taxon>Dinophyceae</taxon>
        <taxon>Suessiales</taxon>
        <taxon>Symbiodiniaceae</taxon>
        <taxon>Symbiodinium</taxon>
    </lineage>
</organism>
<comment type="caution">
    <text evidence="2">The sequence shown here is derived from an EMBL/GenBank/DDBJ whole genome shotgun (WGS) entry which is preliminary data.</text>
</comment>
<dbReference type="EMBL" id="CAJNDS010001469">
    <property type="protein sequence ID" value="CAE7261309.1"/>
    <property type="molecule type" value="Genomic_DNA"/>
</dbReference>
<evidence type="ECO:0000313" key="2">
    <source>
        <dbReference type="EMBL" id="CAE7261309.1"/>
    </source>
</evidence>
<keyword evidence="3" id="KW-1185">Reference proteome</keyword>
<keyword evidence="1" id="KW-1133">Transmembrane helix</keyword>
<dbReference type="InterPro" id="IPR035897">
    <property type="entry name" value="Toll_tir_struct_dom_sf"/>
</dbReference>
<feature type="transmembrane region" description="Helical" evidence="1">
    <location>
        <begin position="244"/>
        <end position="267"/>
    </location>
</feature>
<name>A0A812MBS0_9DINO</name>
<feature type="transmembrane region" description="Helical" evidence="1">
    <location>
        <begin position="76"/>
        <end position="105"/>
    </location>
</feature>
<protein>
    <submittedName>
        <fullName evidence="2">Uncharacterized protein</fullName>
    </submittedName>
</protein>
<gene>
    <name evidence="2" type="ORF">SNAT2548_LOCUS13676</name>
</gene>
<dbReference type="SUPFAM" id="SSF52200">
    <property type="entry name" value="Toll/Interleukin receptor TIR domain"/>
    <property type="match status" value="1"/>
</dbReference>
<dbReference type="AlphaFoldDB" id="A0A812MBS0"/>
<feature type="transmembrane region" description="Helical" evidence="1">
    <location>
        <begin position="394"/>
        <end position="415"/>
    </location>
</feature>
<keyword evidence="1" id="KW-0472">Membrane</keyword>
<dbReference type="Gene3D" id="3.40.50.10140">
    <property type="entry name" value="Toll/interleukin-1 receptor homology (TIR) domain"/>
    <property type="match status" value="1"/>
</dbReference>
<reference evidence="2" key="1">
    <citation type="submission" date="2021-02" db="EMBL/GenBank/DDBJ databases">
        <authorList>
            <person name="Dougan E. K."/>
            <person name="Rhodes N."/>
            <person name="Thang M."/>
            <person name="Chan C."/>
        </authorList>
    </citation>
    <scope>NUCLEOTIDE SEQUENCE</scope>
</reference>
<accession>A0A812MBS0</accession>
<keyword evidence="1" id="KW-0812">Transmembrane</keyword>
<evidence type="ECO:0000313" key="3">
    <source>
        <dbReference type="Proteomes" id="UP000604046"/>
    </source>
</evidence>
<sequence>MGQERQEPQTSRAIEDVKDLQPELLRSVPLHACLGIAGRAWWQNQKGVADFCMQTATNEYDYFFSHDWRTSGRLKYVSLLIVFNGVPAALSSFVVSTCLGVLTYFGFLSRSAWSLLPGHVVPWLVLVFWQDVLRLFRKPERAFLDSLCIPQDDQDLKERCIRGLAAYLCRSKKLVVLWSPNYFRRLWCTFEVGFFLMNLQGQVEDITFVPVQIGTLCILCYATATVFRLTLFLVQYSGLPFMDFVIVVIIAVFVLAICLTPAFFYYWSALLRDVFDLPRQLREFRLESSECFCCSHGHRHPVSGENIFCDRALIYQNLKVRGCGGREEQALDAFNGHVRRILAPNIEQKSKHHLLVLKHTLVATAAACFPHLAVSIPRSLERRVTGWRANVLFAGSQIFLDLAVVFLLRVTLLIGQLGHQRFFRRHRFFAIAMQVVAFCLAACGVLLPWPLSVILAANNSMLPFVSVVLLLLANICLLRPLLRSSPPKSCSMAAERPTPAPIPAVDLHSLDNSDNESGSCFEI</sequence>
<dbReference type="Proteomes" id="UP000604046">
    <property type="component" value="Unassembled WGS sequence"/>
</dbReference>
<feature type="transmembrane region" description="Helical" evidence="1">
    <location>
        <begin position="461"/>
        <end position="482"/>
    </location>
</feature>
<proteinExistence type="predicted"/>
<feature type="transmembrane region" description="Helical" evidence="1">
    <location>
        <begin position="206"/>
        <end position="224"/>
    </location>
</feature>